<dbReference type="OrthoDB" id="2261329at2759"/>
<keyword evidence="8" id="KW-0811">Translocation</keyword>
<comment type="similarity">
    <text evidence="2">Belongs to the Tim17/Tim22/Tim23 family.</text>
</comment>
<protein>
    <submittedName>
        <fullName evidence="11">Mitochondrial import inner membrane translocase subunit Tim17, putative</fullName>
    </submittedName>
</protein>
<dbReference type="PANTHER" id="PTHR10485">
    <property type="entry name" value="MITOCHONDRIAL IMPORT INNER MEMBRANE TRANSLOCASE SUBUNIT TIM-17"/>
    <property type="match status" value="1"/>
</dbReference>
<evidence type="ECO:0000256" key="2">
    <source>
        <dbReference type="ARBA" id="ARBA00008444"/>
    </source>
</evidence>
<evidence type="ECO:0000256" key="3">
    <source>
        <dbReference type="ARBA" id="ARBA00022448"/>
    </source>
</evidence>
<dbReference type="GeneID" id="24562793"/>
<evidence type="ECO:0000313" key="11">
    <source>
        <dbReference type="EMBL" id="CDR94252.1"/>
    </source>
</evidence>
<keyword evidence="4" id="KW-0812">Transmembrane</keyword>
<keyword evidence="6" id="KW-0653">Protein transport</keyword>
<dbReference type="Proteomes" id="UP000033188">
    <property type="component" value="Chromosome 1"/>
</dbReference>
<comment type="subcellular location">
    <subcellularLocation>
        <location evidence="1">Mitochondrion inner membrane</location>
        <topology evidence="1">Multi-pass membrane protein</topology>
    </subcellularLocation>
</comment>
<organism evidence="11 12">
    <name type="scientific">Babesia bigemina</name>
    <dbReference type="NCBI Taxonomy" id="5866"/>
    <lineage>
        <taxon>Eukaryota</taxon>
        <taxon>Sar</taxon>
        <taxon>Alveolata</taxon>
        <taxon>Apicomplexa</taxon>
        <taxon>Aconoidasida</taxon>
        <taxon>Piroplasmida</taxon>
        <taxon>Babesiidae</taxon>
        <taxon>Babesia</taxon>
    </lineage>
</organism>
<keyword evidence="3" id="KW-0813">Transport</keyword>
<sequence length="179" mass="19565">MSSMEGRDVSREPCPDRIVEDMGGAFGMGCVGGFLWHFVKGARNSPRGVIFHNAFYSARVRSPVLGGNFAVWGGTFSTYDCTFQYMRGKEDHWNAIASGFATGGTLALRGGMGHAARNAVIGGLLLSIIEVVSVAVNRRMTPTPRQQFERQMEYEQQNKYVAFACITIVCRNASVPATQ</sequence>
<dbReference type="GO" id="GO:0008320">
    <property type="term" value="F:protein transmembrane transporter activity"/>
    <property type="evidence" value="ECO:0007669"/>
    <property type="project" value="TreeGrafter"/>
</dbReference>
<dbReference type="STRING" id="5866.A0A061D2D0"/>
<dbReference type="EMBL" id="LK391707">
    <property type="protein sequence ID" value="CDR94252.1"/>
    <property type="molecule type" value="Genomic_DNA"/>
</dbReference>
<keyword evidence="12" id="KW-1185">Reference proteome</keyword>
<dbReference type="GO" id="GO:0005744">
    <property type="term" value="C:TIM23 mitochondrial import inner membrane translocase complex"/>
    <property type="evidence" value="ECO:0007669"/>
    <property type="project" value="TreeGrafter"/>
</dbReference>
<accession>A0A061D2D0</accession>
<reference evidence="12" key="1">
    <citation type="journal article" date="2014" name="Nucleic Acids Res.">
        <title>The evolutionary dynamics of variant antigen genes in Babesia reveal a history of genomic innovation underlying host-parasite interaction.</title>
        <authorList>
            <person name="Jackson A.P."/>
            <person name="Otto T.D."/>
            <person name="Darby A."/>
            <person name="Ramaprasad A."/>
            <person name="Xia D."/>
            <person name="Echaide I.E."/>
            <person name="Farber M."/>
            <person name="Gahlot S."/>
            <person name="Gamble J."/>
            <person name="Gupta D."/>
            <person name="Gupta Y."/>
            <person name="Jackson L."/>
            <person name="Malandrin L."/>
            <person name="Malas T.B."/>
            <person name="Moussa E."/>
            <person name="Nair M."/>
            <person name="Reid A.J."/>
            <person name="Sanders M."/>
            <person name="Sharma J."/>
            <person name="Tracey A."/>
            <person name="Quail M.A."/>
            <person name="Weir W."/>
            <person name="Wastling J.M."/>
            <person name="Hall N."/>
            <person name="Willadsen P."/>
            <person name="Lingelbach K."/>
            <person name="Shiels B."/>
            <person name="Tait A."/>
            <person name="Berriman M."/>
            <person name="Allred D.R."/>
            <person name="Pain A."/>
        </authorList>
    </citation>
    <scope>NUCLEOTIDE SEQUENCE [LARGE SCALE GENOMIC DNA]</scope>
    <source>
        <strain evidence="12">Bond</strain>
    </source>
</reference>
<evidence type="ECO:0000256" key="8">
    <source>
        <dbReference type="ARBA" id="ARBA00023010"/>
    </source>
</evidence>
<dbReference type="AlphaFoldDB" id="A0A061D2D0"/>
<dbReference type="GO" id="GO:0030150">
    <property type="term" value="P:protein import into mitochondrial matrix"/>
    <property type="evidence" value="ECO:0007669"/>
    <property type="project" value="TreeGrafter"/>
</dbReference>
<dbReference type="OMA" id="FDCTFQY"/>
<name>A0A061D2D0_BABBI</name>
<evidence type="ECO:0000256" key="1">
    <source>
        <dbReference type="ARBA" id="ARBA00004448"/>
    </source>
</evidence>
<evidence type="ECO:0000256" key="4">
    <source>
        <dbReference type="ARBA" id="ARBA00022692"/>
    </source>
</evidence>
<proteinExistence type="inferred from homology"/>
<dbReference type="RefSeq" id="XP_012766438.1">
    <property type="nucleotide sequence ID" value="XM_012910984.1"/>
</dbReference>
<evidence type="ECO:0000256" key="7">
    <source>
        <dbReference type="ARBA" id="ARBA00022989"/>
    </source>
</evidence>
<evidence type="ECO:0000256" key="9">
    <source>
        <dbReference type="ARBA" id="ARBA00023128"/>
    </source>
</evidence>
<dbReference type="PANTHER" id="PTHR10485:SF0">
    <property type="entry name" value="AT05822P-RELATED"/>
    <property type="match status" value="1"/>
</dbReference>
<evidence type="ECO:0000256" key="5">
    <source>
        <dbReference type="ARBA" id="ARBA00022792"/>
    </source>
</evidence>
<keyword evidence="5" id="KW-0999">Mitochondrion inner membrane</keyword>
<keyword evidence="7" id="KW-1133">Transmembrane helix</keyword>
<evidence type="ECO:0000313" key="12">
    <source>
        <dbReference type="Proteomes" id="UP000033188"/>
    </source>
</evidence>
<evidence type="ECO:0000256" key="6">
    <source>
        <dbReference type="ARBA" id="ARBA00022927"/>
    </source>
</evidence>
<dbReference type="Pfam" id="PF02466">
    <property type="entry name" value="Tim17"/>
    <property type="match status" value="1"/>
</dbReference>
<dbReference type="VEuPathDB" id="PiroplasmaDB:BBBOND_0105610"/>
<dbReference type="KEGG" id="bbig:BBBOND_0105610"/>
<keyword evidence="10" id="KW-0472">Membrane</keyword>
<keyword evidence="9" id="KW-0496">Mitochondrion</keyword>
<evidence type="ECO:0000256" key="10">
    <source>
        <dbReference type="ARBA" id="ARBA00023136"/>
    </source>
</evidence>
<gene>
    <name evidence="11" type="ORF">BBBOND_0105610</name>
</gene>